<sequence>MKSTKSLKDIINASNMDSDMTEKQINILSAAIELFSEKGYEATATSEIAKKAQVAEGTIFRYYKTKKELLFAIPKALSKVSLFEIFLEDFNEILNDEHDNFEDFLRKIIMNRKKFVSETAPILKVIIQEVPFHPELRSKILNTVIFPSTENGISIIEKFKLKNQIVDMPSTTIINLIITSIFGYLFVHYIALPELPENEQDLEYLIQYILNGIGQNSTLKNTPR</sequence>
<dbReference type="PROSITE" id="PS50977">
    <property type="entry name" value="HTH_TETR_2"/>
    <property type="match status" value="1"/>
</dbReference>
<proteinExistence type="predicted"/>
<keyword evidence="1 2" id="KW-0238">DNA-binding</keyword>
<evidence type="ECO:0000259" key="4">
    <source>
        <dbReference type="PROSITE" id="PS50977"/>
    </source>
</evidence>
<feature type="DNA-binding region" description="H-T-H motif" evidence="2">
    <location>
        <begin position="44"/>
        <end position="63"/>
    </location>
</feature>
<protein>
    <submittedName>
        <fullName evidence="5">TetR family transcriptional regulator</fullName>
    </submittedName>
</protein>
<dbReference type="SUPFAM" id="SSF46689">
    <property type="entry name" value="Homeodomain-like"/>
    <property type="match status" value="1"/>
</dbReference>
<name>A0ABN6ITG5_9CLOT</name>
<dbReference type="Pfam" id="PF00440">
    <property type="entry name" value="TetR_N"/>
    <property type="match status" value="1"/>
</dbReference>
<dbReference type="Proteomes" id="UP000824633">
    <property type="component" value="Chromosome"/>
</dbReference>
<reference evidence="6" key="1">
    <citation type="submission" date="2021-07" db="EMBL/GenBank/DDBJ databases">
        <title>Complete genome sequencing of a Clostridium isolate.</title>
        <authorList>
            <person name="Ueki A."/>
            <person name="Tonouchi A."/>
        </authorList>
    </citation>
    <scope>NUCLEOTIDE SEQUENCE [LARGE SCALE GENOMIC DNA]</scope>
    <source>
        <strain evidence="6">C5S11</strain>
    </source>
</reference>
<keyword evidence="6" id="KW-1185">Reference proteome</keyword>
<keyword evidence="3" id="KW-0472">Membrane</keyword>
<dbReference type="PANTHER" id="PTHR43479:SF11">
    <property type="entry name" value="ACREF_ENVCD OPERON REPRESSOR-RELATED"/>
    <property type="match status" value="1"/>
</dbReference>
<keyword evidence="3" id="KW-0812">Transmembrane</keyword>
<evidence type="ECO:0000256" key="1">
    <source>
        <dbReference type="ARBA" id="ARBA00023125"/>
    </source>
</evidence>
<evidence type="ECO:0000256" key="2">
    <source>
        <dbReference type="PROSITE-ProRule" id="PRU00335"/>
    </source>
</evidence>
<evidence type="ECO:0000313" key="5">
    <source>
        <dbReference type="EMBL" id="BCZ44863.1"/>
    </source>
</evidence>
<dbReference type="RefSeq" id="WP_224036516.1">
    <property type="nucleotide sequence ID" value="NZ_AP024849.1"/>
</dbReference>
<feature type="domain" description="HTH tetR-type" evidence="4">
    <location>
        <begin position="21"/>
        <end position="81"/>
    </location>
</feature>
<evidence type="ECO:0000313" key="6">
    <source>
        <dbReference type="Proteomes" id="UP000824633"/>
    </source>
</evidence>
<dbReference type="EMBL" id="AP024849">
    <property type="protein sequence ID" value="BCZ44863.1"/>
    <property type="molecule type" value="Genomic_DNA"/>
</dbReference>
<dbReference type="InterPro" id="IPR009057">
    <property type="entry name" value="Homeodomain-like_sf"/>
</dbReference>
<feature type="transmembrane region" description="Helical" evidence="3">
    <location>
        <begin position="172"/>
        <end position="192"/>
    </location>
</feature>
<evidence type="ECO:0000256" key="3">
    <source>
        <dbReference type="SAM" id="Phobius"/>
    </source>
</evidence>
<keyword evidence="3" id="KW-1133">Transmembrane helix</keyword>
<dbReference type="PRINTS" id="PR00455">
    <property type="entry name" value="HTHTETR"/>
</dbReference>
<gene>
    <name evidence="5" type="ORF">psyc5s11_09300</name>
</gene>
<dbReference type="InterPro" id="IPR050624">
    <property type="entry name" value="HTH-type_Tx_Regulator"/>
</dbReference>
<dbReference type="InterPro" id="IPR001647">
    <property type="entry name" value="HTH_TetR"/>
</dbReference>
<organism evidence="5 6">
    <name type="scientific">Clostridium gelidum</name>
    <dbReference type="NCBI Taxonomy" id="704125"/>
    <lineage>
        <taxon>Bacteria</taxon>
        <taxon>Bacillati</taxon>
        <taxon>Bacillota</taxon>
        <taxon>Clostridia</taxon>
        <taxon>Eubacteriales</taxon>
        <taxon>Clostridiaceae</taxon>
        <taxon>Clostridium</taxon>
    </lineage>
</organism>
<accession>A0ABN6ITG5</accession>
<dbReference type="Gene3D" id="1.10.357.10">
    <property type="entry name" value="Tetracycline Repressor, domain 2"/>
    <property type="match status" value="1"/>
</dbReference>
<dbReference type="PANTHER" id="PTHR43479">
    <property type="entry name" value="ACREF/ENVCD OPERON REPRESSOR-RELATED"/>
    <property type="match status" value="1"/>
</dbReference>